<sequence>MSIAVPAKFVTDFASVPWIFQSVIPSWGRYGKAAVIHDYLYQTHRIIMGPAGRLVIPVSRKEADLIFSKGMGDSGTSVLKIKIMYVAVRVFGYWAWRKRK</sequence>
<comment type="caution">
    <text evidence="1">The sequence shown here is derived from an EMBL/GenBank/DDBJ whole genome shotgun (WGS) entry which is preliminary data.</text>
</comment>
<evidence type="ECO:0008006" key="2">
    <source>
        <dbReference type="Google" id="ProtNLM"/>
    </source>
</evidence>
<accession>A0A0F8V825</accession>
<feature type="non-terminal residue" evidence="1">
    <location>
        <position position="100"/>
    </location>
</feature>
<evidence type="ECO:0000313" key="1">
    <source>
        <dbReference type="EMBL" id="KKK40703.1"/>
    </source>
</evidence>
<dbReference type="EMBL" id="LAZR01070455">
    <property type="protein sequence ID" value="KKK40703.1"/>
    <property type="molecule type" value="Genomic_DNA"/>
</dbReference>
<dbReference type="Pfam" id="PF07087">
    <property type="entry name" value="DUF1353"/>
    <property type="match status" value="1"/>
</dbReference>
<gene>
    <name evidence="1" type="ORF">LCGC14_2985670</name>
</gene>
<name>A0A0F8V825_9ZZZZ</name>
<reference evidence="1" key="1">
    <citation type="journal article" date="2015" name="Nature">
        <title>Complex archaea that bridge the gap between prokaryotes and eukaryotes.</title>
        <authorList>
            <person name="Spang A."/>
            <person name="Saw J.H."/>
            <person name="Jorgensen S.L."/>
            <person name="Zaremba-Niedzwiedzka K."/>
            <person name="Martijn J."/>
            <person name="Lind A.E."/>
            <person name="van Eijk R."/>
            <person name="Schleper C."/>
            <person name="Guy L."/>
            <person name="Ettema T.J."/>
        </authorList>
    </citation>
    <scope>NUCLEOTIDE SEQUENCE</scope>
</reference>
<proteinExistence type="predicted"/>
<dbReference type="AlphaFoldDB" id="A0A0F8V825"/>
<protein>
    <recommendedName>
        <fullName evidence="2">DUF1353 domain-containing protein</fullName>
    </recommendedName>
</protein>
<organism evidence="1">
    <name type="scientific">marine sediment metagenome</name>
    <dbReference type="NCBI Taxonomy" id="412755"/>
    <lineage>
        <taxon>unclassified sequences</taxon>
        <taxon>metagenomes</taxon>
        <taxon>ecological metagenomes</taxon>
    </lineage>
</organism>
<dbReference type="InterPro" id="IPR010767">
    <property type="entry name" value="Phage_CGC-2007_Cje0229"/>
</dbReference>